<evidence type="ECO:0000313" key="1">
    <source>
        <dbReference type="EMBL" id="KAJ9123595.1"/>
    </source>
</evidence>
<name>A0ACC2XHV3_9TREE</name>
<protein>
    <submittedName>
        <fullName evidence="1">Uncharacterized protein</fullName>
    </submittedName>
</protein>
<gene>
    <name evidence="1" type="ORF">QFC24_003811</name>
</gene>
<evidence type="ECO:0000313" key="2">
    <source>
        <dbReference type="Proteomes" id="UP001234202"/>
    </source>
</evidence>
<proteinExistence type="predicted"/>
<organism evidence="1 2">
    <name type="scientific">Naganishia onofrii</name>
    <dbReference type="NCBI Taxonomy" id="1851511"/>
    <lineage>
        <taxon>Eukaryota</taxon>
        <taxon>Fungi</taxon>
        <taxon>Dikarya</taxon>
        <taxon>Basidiomycota</taxon>
        <taxon>Agaricomycotina</taxon>
        <taxon>Tremellomycetes</taxon>
        <taxon>Filobasidiales</taxon>
        <taxon>Filobasidiaceae</taxon>
        <taxon>Naganishia</taxon>
    </lineage>
</organism>
<dbReference type="Proteomes" id="UP001234202">
    <property type="component" value="Unassembled WGS sequence"/>
</dbReference>
<sequence>MSLTGSSSKKEPPAISQSTLFDLKGIVSEHRSTFDKEGRTAVKGRSRPRDEGLPKDKFARPSPGIIKRMALEARNEMNRKHLAHISKASEEERQHIMRIKAEKYDKLKRGDYGVLSEKELAEITVDFDRKWEEEDEWSEHSSDVDESAGPTYQNSTTAKDEFDDAFSREKVEYVDELGRTRMGTRAEAREAEVAKQSRRATRPDPTEALNGEQPEIGPAHAEVLQSSVIYGPQSFFPVYEPTQEDLKARLKAAEGPADTKYYDANGEGMSHFSASSKSTGKVINVPNKSAGDP</sequence>
<comment type="caution">
    <text evidence="1">The sequence shown here is derived from an EMBL/GenBank/DDBJ whole genome shotgun (WGS) entry which is preliminary data.</text>
</comment>
<accession>A0ACC2XHV3</accession>
<keyword evidence="2" id="KW-1185">Reference proteome</keyword>
<dbReference type="EMBL" id="JASBWV010000012">
    <property type="protein sequence ID" value="KAJ9123595.1"/>
    <property type="molecule type" value="Genomic_DNA"/>
</dbReference>
<reference evidence="1" key="1">
    <citation type="submission" date="2023-04" db="EMBL/GenBank/DDBJ databases">
        <title>Draft Genome sequencing of Naganishia species isolated from polar environments using Oxford Nanopore Technology.</title>
        <authorList>
            <person name="Leo P."/>
            <person name="Venkateswaran K."/>
        </authorList>
    </citation>
    <scope>NUCLEOTIDE SEQUENCE</scope>
    <source>
        <strain evidence="1">DBVPG 5303</strain>
    </source>
</reference>